<dbReference type="Pfam" id="PF10496">
    <property type="entry name" value="Syntaxin-18_N"/>
    <property type="match status" value="1"/>
</dbReference>
<reference evidence="12 13" key="1">
    <citation type="submission" date="2016-03" db="EMBL/GenBank/DDBJ databases">
        <title>Comparative genomics of the ectomycorrhizal sister species Rhizopogon vinicolor and Rhizopogon vesiculosus (Basidiomycota: Boletales) reveals a divergence of the mating type B locus.</title>
        <authorList>
            <person name="Mujic A.B."/>
            <person name="Kuo A."/>
            <person name="Tritt A."/>
            <person name="Lipzen A."/>
            <person name="Chen C."/>
            <person name="Johnson J."/>
            <person name="Sharma A."/>
            <person name="Barry K."/>
            <person name="Grigoriev I.V."/>
            <person name="Spatafora J.W."/>
        </authorList>
    </citation>
    <scope>NUCLEOTIDE SEQUENCE [LARGE SCALE GENOMIC DNA]</scope>
    <source>
        <strain evidence="12 13">AM-OR11-056</strain>
    </source>
</reference>
<dbReference type="InterPro" id="IPR019529">
    <property type="entry name" value="Syntaxin-18_N"/>
</dbReference>
<feature type="compositionally biased region" description="Low complexity" evidence="9">
    <location>
        <begin position="805"/>
        <end position="822"/>
    </location>
</feature>
<evidence type="ECO:0000256" key="8">
    <source>
        <dbReference type="ARBA" id="ARBA00023136"/>
    </source>
</evidence>
<keyword evidence="13" id="KW-1185">Reference proteome</keyword>
<feature type="compositionally biased region" description="Basic and acidic residues" evidence="9">
    <location>
        <begin position="736"/>
        <end position="750"/>
    </location>
</feature>
<name>A0A1J8Q5P6_9AGAM</name>
<dbReference type="GO" id="GO:0006890">
    <property type="term" value="P:retrograde vesicle-mediated transport, Golgi to endoplasmic reticulum"/>
    <property type="evidence" value="ECO:0007669"/>
    <property type="project" value="TreeGrafter"/>
</dbReference>
<evidence type="ECO:0000256" key="5">
    <source>
        <dbReference type="ARBA" id="ARBA00022927"/>
    </source>
</evidence>
<dbReference type="FunFam" id="1.20.5.110:FF:000069">
    <property type="entry name" value="Related to syntaxin 18"/>
    <property type="match status" value="1"/>
</dbReference>
<evidence type="ECO:0000256" key="9">
    <source>
        <dbReference type="SAM" id="MobiDB-lite"/>
    </source>
</evidence>
<dbReference type="OrthoDB" id="3063971at2759"/>
<evidence type="ECO:0000256" key="6">
    <source>
        <dbReference type="ARBA" id="ARBA00022989"/>
    </source>
</evidence>
<evidence type="ECO:0000256" key="10">
    <source>
        <dbReference type="SAM" id="Phobius"/>
    </source>
</evidence>
<dbReference type="SUPFAM" id="SSF52047">
    <property type="entry name" value="RNI-like"/>
    <property type="match status" value="1"/>
</dbReference>
<feature type="region of interest" description="Disordered" evidence="9">
    <location>
        <begin position="801"/>
        <end position="828"/>
    </location>
</feature>
<proteinExistence type="inferred from homology"/>
<comment type="similarity">
    <text evidence="2">Belongs to the syntaxin family.</text>
</comment>
<accession>A0A1J8Q5P6</accession>
<dbReference type="GO" id="GO:0031201">
    <property type="term" value="C:SNARE complex"/>
    <property type="evidence" value="ECO:0007669"/>
    <property type="project" value="TreeGrafter"/>
</dbReference>
<keyword evidence="6 10" id="KW-1133">Transmembrane helix</keyword>
<dbReference type="PANTHER" id="PTHR15959:SF0">
    <property type="entry name" value="SYNTAXIN-18"/>
    <property type="match status" value="1"/>
</dbReference>
<dbReference type="Gene3D" id="3.80.10.10">
    <property type="entry name" value="Ribonuclease Inhibitor"/>
    <property type="match status" value="1"/>
</dbReference>
<evidence type="ECO:0000256" key="3">
    <source>
        <dbReference type="ARBA" id="ARBA00022448"/>
    </source>
</evidence>
<feature type="region of interest" description="Disordered" evidence="9">
    <location>
        <begin position="732"/>
        <end position="783"/>
    </location>
</feature>
<keyword evidence="3" id="KW-0813">Transport</keyword>
<dbReference type="InterPro" id="IPR006553">
    <property type="entry name" value="Leu-rich_rpt_Cys-con_subtyp"/>
</dbReference>
<sequence length="938" mass="105103">MDLRCYHDIDESPTTLASVTDRISCLREPTEDDVDLIRQIVVADEEAIQVLQSKMGILHSLSERLRLQKNKHQENMRRARSLLTLARRLPPELLARIFEMSAESGWTRAPIATSQVCSAWRKAAAFPRVWSHLFLDLRSGNSTGKVEFWLSKVQQAPLHITLDIPLESPSLEEVLDLLIPRCGQWHTLNLKSVHSATMNYIIGRCSNPLPALRQLSLITETRASGGDLANLPPLPHAPCLSRLLIEQPNLPRWSNFTGVTKLHIVLSSSRMLIPPINATEWIEMLQTLPELRDLTLEFSKPGERLYNADTQHAVDLPHLESLTLHVSPEVNGILLTMRAPVLRELHLRCSSDPLSRPHTPSGAHLCQFLESSPCLQLLELYDVDVERPDFVRCFELLPKLEELRLHDSDIADEQLQLLQGQNGLCPNIARLDFRWCNYLTGSALVNFARSRLSRDEEDDGRLPSSTTSQTRLVDEVTVINCLHVKEQDVFDLAEITVCRLLMRSDGDYCHFKDVLQSNVLSPRQNDASSTTNQVLCSSSVTKTVIACSFTDRTADFRDVLRAKQSAVPQAKRRKASSVQDGPNSNVFGKQYLEEAYTILNHIGTLTRMLSSIRKPYLSVDAHVVPLPRQGSHTIDLSDSSKSWSGIRHLTDEERDQVDLQARVILSRCADRVKEMEALEKRRAELAASNVNPLTRFLPARLKNNSTMLSDFTAAHHSSITWYLSRRLAEASQSQKKMQEERVKRQLERTRTLGSSAAQEAMHITSKGPAQQQQRNDGGNDSWLGGASSALVSGIAATIGATSGRSAAQPSTPSLTPASSLGDMDGDDDDIELSQSQILQFESENANILRSVQDTLESVQQAEARLMDISNLQMELITHLTQQTELTDQLYEDAIATTSTVEKGNVQLREARRRAKDSRIFILVFLIGASFSLLFLHFY</sequence>
<dbReference type="Gene3D" id="1.20.5.110">
    <property type="match status" value="1"/>
</dbReference>
<organism evidence="12 13">
    <name type="scientific">Rhizopogon vesiculosus</name>
    <dbReference type="NCBI Taxonomy" id="180088"/>
    <lineage>
        <taxon>Eukaryota</taxon>
        <taxon>Fungi</taxon>
        <taxon>Dikarya</taxon>
        <taxon>Basidiomycota</taxon>
        <taxon>Agaricomycotina</taxon>
        <taxon>Agaricomycetes</taxon>
        <taxon>Agaricomycetidae</taxon>
        <taxon>Boletales</taxon>
        <taxon>Suillineae</taxon>
        <taxon>Rhizopogonaceae</taxon>
        <taxon>Rhizopogon</taxon>
    </lineage>
</organism>
<evidence type="ECO:0000256" key="1">
    <source>
        <dbReference type="ARBA" id="ARBA00004211"/>
    </source>
</evidence>
<dbReference type="STRING" id="180088.A0A1J8Q5P6"/>
<comment type="caution">
    <text evidence="12">The sequence shown here is derived from an EMBL/GenBank/DDBJ whole genome shotgun (WGS) entry which is preliminary data.</text>
</comment>
<evidence type="ECO:0000259" key="11">
    <source>
        <dbReference type="PROSITE" id="PS50192"/>
    </source>
</evidence>
<dbReference type="InterPro" id="IPR000727">
    <property type="entry name" value="T_SNARE_dom"/>
</dbReference>
<dbReference type="AlphaFoldDB" id="A0A1J8Q5P6"/>
<dbReference type="Proteomes" id="UP000183567">
    <property type="component" value="Unassembled WGS sequence"/>
</dbReference>
<evidence type="ECO:0000256" key="2">
    <source>
        <dbReference type="ARBA" id="ARBA00009063"/>
    </source>
</evidence>
<evidence type="ECO:0000313" key="13">
    <source>
        <dbReference type="Proteomes" id="UP000183567"/>
    </source>
</evidence>
<dbReference type="EMBL" id="LVVM01002220">
    <property type="protein sequence ID" value="OJA16982.1"/>
    <property type="molecule type" value="Genomic_DNA"/>
</dbReference>
<keyword evidence="5" id="KW-0653">Protein transport</keyword>
<dbReference type="GO" id="GO:0005783">
    <property type="term" value="C:endoplasmic reticulum"/>
    <property type="evidence" value="ECO:0007669"/>
    <property type="project" value="TreeGrafter"/>
</dbReference>
<dbReference type="GO" id="GO:0015031">
    <property type="term" value="P:protein transport"/>
    <property type="evidence" value="ECO:0007669"/>
    <property type="project" value="UniProtKB-KW"/>
</dbReference>
<keyword evidence="7" id="KW-0175">Coiled coil</keyword>
<evidence type="ECO:0000256" key="7">
    <source>
        <dbReference type="ARBA" id="ARBA00023054"/>
    </source>
</evidence>
<feature type="transmembrane region" description="Helical" evidence="10">
    <location>
        <begin position="919"/>
        <end position="937"/>
    </location>
</feature>
<keyword evidence="8 10" id="KW-0472">Membrane</keyword>
<gene>
    <name evidence="12" type="ORF">AZE42_00572</name>
</gene>
<dbReference type="SMART" id="SM00367">
    <property type="entry name" value="LRR_CC"/>
    <property type="match status" value="1"/>
</dbReference>
<feature type="compositionally biased region" description="Polar residues" evidence="9">
    <location>
        <begin position="767"/>
        <end position="778"/>
    </location>
</feature>
<dbReference type="PROSITE" id="PS50192">
    <property type="entry name" value="T_SNARE"/>
    <property type="match status" value="1"/>
</dbReference>
<protein>
    <recommendedName>
        <fullName evidence="11">t-SNARE coiled-coil homology domain-containing protein</fullName>
    </recommendedName>
</protein>
<evidence type="ECO:0000313" key="12">
    <source>
        <dbReference type="EMBL" id="OJA16982.1"/>
    </source>
</evidence>
<comment type="subcellular location">
    <subcellularLocation>
        <location evidence="1">Membrane</location>
        <topology evidence="1">Single-pass type IV membrane protein</topology>
    </subcellularLocation>
</comment>
<dbReference type="Gene3D" id="1.20.1280.50">
    <property type="match status" value="1"/>
</dbReference>
<keyword evidence="4 10" id="KW-0812">Transmembrane</keyword>
<feature type="domain" description="T-SNARE coiled-coil homology" evidence="11">
    <location>
        <begin position="848"/>
        <end position="910"/>
    </location>
</feature>
<evidence type="ECO:0000256" key="4">
    <source>
        <dbReference type="ARBA" id="ARBA00022692"/>
    </source>
</evidence>
<dbReference type="InterPro" id="IPR032675">
    <property type="entry name" value="LRR_dom_sf"/>
</dbReference>
<dbReference type="PANTHER" id="PTHR15959">
    <property type="entry name" value="SYNTAXIN-18"/>
    <property type="match status" value="1"/>
</dbReference>